<accession>A0AAV3PLG6</accession>
<evidence type="ECO:0000256" key="3">
    <source>
        <dbReference type="ARBA" id="ARBA00022741"/>
    </source>
</evidence>
<dbReference type="GO" id="GO:0009506">
    <property type="term" value="C:plasmodesma"/>
    <property type="evidence" value="ECO:0007669"/>
    <property type="project" value="TreeGrafter"/>
</dbReference>
<dbReference type="Gene3D" id="1.10.510.10">
    <property type="entry name" value="Transferase(Phosphotransferase) domain 1"/>
    <property type="match status" value="1"/>
</dbReference>
<proteinExistence type="predicted"/>
<gene>
    <name evidence="8" type="ORF">LIER_10552</name>
</gene>
<dbReference type="InterPro" id="IPR045272">
    <property type="entry name" value="ANXUR1/2-like"/>
</dbReference>
<comment type="caution">
    <text evidence="8">The sequence shown here is derived from an EMBL/GenBank/DDBJ whole genome shotgun (WGS) entry which is preliminary data.</text>
</comment>
<sequence length="166" mass="18699">MSTSEQLCREFSLDEVNEATRNFDEELIIGKGGFGVVYIGSINNGAEVVAMKRLSYESRQGETEFLREIETLSKLQHDHLVRLKGYCNESPEMILVYAYMPSGTLADHLYKTRSSWLLMSNGSVSVIEIGDNQTSCLTWEQRLCICIGAARGLDFLHTEYVPGIMM</sequence>
<reference evidence="8 9" key="1">
    <citation type="submission" date="2024-01" db="EMBL/GenBank/DDBJ databases">
        <title>The complete chloroplast genome sequence of Lithospermum erythrorhizon: insights into the phylogenetic relationship among Boraginaceae species and the maternal lineages of purple gromwells.</title>
        <authorList>
            <person name="Okada T."/>
            <person name="Watanabe K."/>
        </authorList>
    </citation>
    <scope>NUCLEOTIDE SEQUENCE [LARGE SCALE GENOMIC DNA]</scope>
</reference>
<dbReference type="GO" id="GO:0005886">
    <property type="term" value="C:plasma membrane"/>
    <property type="evidence" value="ECO:0007669"/>
    <property type="project" value="TreeGrafter"/>
</dbReference>
<evidence type="ECO:0000256" key="6">
    <source>
        <dbReference type="PROSITE-ProRule" id="PRU10141"/>
    </source>
</evidence>
<keyword evidence="5 6" id="KW-0067">ATP-binding</keyword>
<keyword evidence="9" id="KW-1185">Reference proteome</keyword>
<evidence type="ECO:0000313" key="9">
    <source>
        <dbReference type="Proteomes" id="UP001454036"/>
    </source>
</evidence>
<dbReference type="PANTHER" id="PTHR27003">
    <property type="entry name" value="OS07G0166700 PROTEIN"/>
    <property type="match status" value="1"/>
</dbReference>
<dbReference type="FunFam" id="3.30.200.20:FF:000039">
    <property type="entry name" value="receptor-like protein kinase FERONIA"/>
    <property type="match status" value="1"/>
</dbReference>
<dbReference type="AlphaFoldDB" id="A0AAV3PLG6"/>
<evidence type="ECO:0000256" key="5">
    <source>
        <dbReference type="ARBA" id="ARBA00022840"/>
    </source>
</evidence>
<evidence type="ECO:0000256" key="1">
    <source>
        <dbReference type="ARBA" id="ARBA00022527"/>
    </source>
</evidence>
<protein>
    <recommendedName>
        <fullName evidence="7">Protein kinase domain-containing protein</fullName>
    </recommendedName>
</protein>
<evidence type="ECO:0000256" key="2">
    <source>
        <dbReference type="ARBA" id="ARBA00022679"/>
    </source>
</evidence>
<evidence type="ECO:0000259" key="7">
    <source>
        <dbReference type="PROSITE" id="PS50011"/>
    </source>
</evidence>
<dbReference type="InterPro" id="IPR017441">
    <property type="entry name" value="Protein_kinase_ATP_BS"/>
</dbReference>
<dbReference type="GO" id="GO:0004674">
    <property type="term" value="F:protein serine/threonine kinase activity"/>
    <property type="evidence" value="ECO:0007669"/>
    <property type="project" value="UniProtKB-KW"/>
</dbReference>
<keyword evidence="3 6" id="KW-0547">Nucleotide-binding</keyword>
<feature type="domain" description="Protein kinase" evidence="7">
    <location>
        <begin position="23"/>
        <end position="166"/>
    </location>
</feature>
<keyword evidence="1" id="KW-0723">Serine/threonine-protein kinase</keyword>
<dbReference type="GO" id="GO:0005524">
    <property type="term" value="F:ATP binding"/>
    <property type="evidence" value="ECO:0007669"/>
    <property type="project" value="UniProtKB-UniRule"/>
</dbReference>
<dbReference type="EMBL" id="BAABME010001884">
    <property type="protein sequence ID" value="GAA0151948.1"/>
    <property type="molecule type" value="Genomic_DNA"/>
</dbReference>
<dbReference type="GO" id="GO:0004714">
    <property type="term" value="F:transmembrane receptor protein tyrosine kinase activity"/>
    <property type="evidence" value="ECO:0007669"/>
    <property type="project" value="InterPro"/>
</dbReference>
<dbReference type="PROSITE" id="PS00107">
    <property type="entry name" value="PROTEIN_KINASE_ATP"/>
    <property type="match status" value="1"/>
</dbReference>
<name>A0AAV3PLG6_LITER</name>
<evidence type="ECO:0000256" key="4">
    <source>
        <dbReference type="ARBA" id="ARBA00022777"/>
    </source>
</evidence>
<feature type="binding site" evidence="6">
    <location>
        <position position="52"/>
    </location>
    <ligand>
        <name>ATP</name>
        <dbReference type="ChEBI" id="CHEBI:30616"/>
    </ligand>
</feature>
<keyword evidence="4" id="KW-0418">Kinase</keyword>
<dbReference type="InterPro" id="IPR001245">
    <property type="entry name" value="Ser-Thr/Tyr_kinase_cat_dom"/>
</dbReference>
<dbReference type="Pfam" id="PF07714">
    <property type="entry name" value="PK_Tyr_Ser-Thr"/>
    <property type="match status" value="1"/>
</dbReference>
<evidence type="ECO:0000313" key="8">
    <source>
        <dbReference type="EMBL" id="GAA0151948.1"/>
    </source>
</evidence>
<dbReference type="Proteomes" id="UP001454036">
    <property type="component" value="Unassembled WGS sequence"/>
</dbReference>
<organism evidence="8 9">
    <name type="scientific">Lithospermum erythrorhizon</name>
    <name type="common">Purple gromwell</name>
    <name type="synonym">Lithospermum officinale var. erythrorhizon</name>
    <dbReference type="NCBI Taxonomy" id="34254"/>
    <lineage>
        <taxon>Eukaryota</taxon>
        <taxon>Viridiplantae</taxon>
        <taxon>Streptophyta</taxon>
        <taxon>Embryophyta</taxon>
        <taxon>Tracheophyta</taxon>
        <taxon>Spermatophyta</taxon>
        <taxon>Magnoliopsida</taxon>
        <taxon>eudicotyledons</taxon>
        <taxon>Gunneridae</taxon>
        <taxon>Pentapetalae</taxon>
        <taxon>asterids</taxon>
        <taxon>lamiids</taxon>
        <taxon>Boraginales</taxon>
        <taxon>Boraginaceae</taxon>
        <taxon>Boraginoideae</taxon>
        <taxon>Lithospermeae</taxon>
        <taxon>Lithospermum</taxon>
    </lineage>
</organism>
<keyword evidence="2" id="KW-0808">Transferase</keyword>
<dbReference type="InterPro" id="IPR011009">
    <property type="entry name" value="Kinase-like_dom_sf"/>
</dbReference>
<dbReference type="PROSITE" id="PS50011">
    <property type="entry name" value="PROTEIN_KINASE_DOM"/>
    <property type="match status" value="1"/>
</dbReference>
<dbReference type="SUPFAM" id="SSF56112">
    <property type="entry name" value="Protein kinase-like (PK-like)"/>
    <property type="match status" value="1"/>
</dbReference>
<dbReference type="PANTHER" id="PTHR27003:SF467">
    <property type="entry name" value="PROTEIN KINASE DOMAIN-CONTAINING PROTEIN"/>
    <property type="match status" value="1"/>
</dbReference>
<dbReference type="InterPro" id="IPR000719">
    <property type="entry name" value="Prot_kinase_dom"/>
</dbReference>